<dbReference type="AlphaFoldDB" id="A0AAV7N7T9"/>
<reference evidence="1" key="1">
    <citation type="journal article" date="2022" name="bioRxiv">
        <title>Sequencing and chromosome-scale assembly of the giantPleurodeles waltlgenome.</title>
        <authorList>
            <person name="Brown T."/>
            <person name="Elewa A."/>
            <person name="Iarovenko S."/>
            <person name="Subramanian E."/>
            <person name="Araus A.J."/>
            <person name="Petzold A."/>
            <person name="Susuki M."/>
            <person name="Suzuki K.-i.T."/>
            <person name="Hayashi T."/>
            <person name="Toyoda A."/>
            <person name="Oliveira C."/>
            <person name="Osipova E."/>
            <person name="Leigh N.D."/>
            <person name="Simon A."/>
            <person name="Yun M.H."/>
        </authorList>
    </citation>
    <scope>NUCLEOTIDE SEQUENCE</scope>
    <source>
        <strain evidence="1">20211129_DDA</strain>
        <tissue evidence="1">Liver</tissue>
    </source>
</reference>
<evidence type="ECO:0000313" key="1">
    <source>
        <dbReference type="EMBL" id="KAJ1112122.1"/>
    </source>
</evidence>
<sequence>MATTHHQPSQITHQQLVTQKGPVTRSFLMASFASLRHDRQTGKDLSTNLRDVRPNLEDVRDRVSALEDYKSGGDKKVEHLHKEVIRLPMRRILRIDHNKIIYTLKVCQQMQKGDDLNDYAWALFLQILDASADKAIQLDRLHRVGPPKPEKEAPVDILVCVHDLQPKK</sequence>
<proteinExistence type="predicted"/>
<accession>A0AAV7N7T9</accession>
<gene>
    <name evidence="1" type="ORF">NDU88_000390</name>
</gene>
<keyword evidence="2" id="KW-1185">Reference proteome</keyword>
<evidence type="ECO:0000313" key="2">
    <source>
        <dbReference type="Proteomes" id="UP001066276"/>
    </source>
</evidence>
<comment type="caution">
    <text evidence="1">The sequence shown here is derived from an EMBL/GenBank/DDBJ whole genome shotgun (WGS) entry which is preliminary data.</text>
</comment>
<organism evidence="1 2">
    <name type="scientific">Pleurodeles waltl</name>
    <name type="common">Iberian ribbed newt</name>
    <dbReference type="NCBI Taxonomy" id="8319"/>
    <lineage>
        <taxon>Eukaryota</taxon>
        <taxon>Metazoa</taxon>
        <taxon>Chordata</taxon>
        <taxon>Craniata</taxon>
        <taxon>Vertebrata</taxon>
        <taxon>Euteleostomi</taxon>
        <taxon>Amphibia</taxon>
        <taxon>Batrachia</taxon>
        <taxon>Caudata</taxon>
        <taxon>Salamandroidea</taxon>
        <taxon>Salamandridae</taxon>
        <taxon>Pleurodelinae</taxon>
        <taxon>Pleurodeles</taxon>
    </lineage>
</organism>
<dbReference type="Proteomes" id="UP001066276">
    <property type="component" value="Chromosome 8"/>
</dbReference>
<name>A0AAV7N7T9_PLEWA</name>
<protein>
    <submittedName>
        <fullName evidence="1">Uncharacterized protein</fullName>
    </submittedName>
</protein>
<dbReference type="EMBL" id="JANPWB010000012">
    <property type="protein sequence ID" value="KAJ1112122.1"/>
    <property type="molecule type" value="Genomic_DNA"/>
</dbReference>